<dbReference type="InterPro" id="IPR036259">
    <property type="entry name" value="MFS_trans_sf"/>
</dbReference>
<feature type="transmembrane region" description="Helical" evidence="8">
    <location>
        <begin position="350"/>
        <end position="367"/>
    </location>
</feature>
<dbReference type="Pfam" id="PF01733">
    <property type="entry name" value="Nucleoside_tran"/>
    <property type="match status" value="1"/>
</dbReference>
<dbReference type="AlphaFoldDB" id="A0A0C3DZF0"/>
<dbReference type="PIRSF" id="PIRSF016379">
    <property type="entry name" value="ENT"/>
    <property type="match status" value="1"/>
</dbReference>
<dbReference type="GO" id="GO:0005886">
    <property type="term" value="C:plasma membrane"/>
    <property type="evidence" value="ECO:0007669"/>
    <property type="project" value="TreeGrafter"/>
</dbReference>
<feature type="transmembrane region" description="Helical" evidence="8">
    <location>
        <begin position="280"/>
        <end position="298"/>
    </location>
</feature>
<evidence type="ECO:0000256" key="3">
    <source>
        <dbReference type="ARBA" id="ARBA00022448"/>
    </source>
</evidence>
<dbReference type="Proteomes" id="UP000054321">
    <property type="component" value="Unassembled WGS sequence"/>
</dbReference>
<evidence type="ECO:0000256" key="6">
    <source>
        <dbReference type="ARBA" id="ARBA00023136"/>
    </source>
</evidence>
<proteinExistence type="inferred from homology"/>
<feature type="transmembrane region" description="Helical" evidence="8">
    <location>
        <begin position="37"/>
        <end position="61"/>
    </location>
</feature>
<feature type="transmembrane region" description="Helical" evidence="8">
    <location>
        <begin position="382"/>
        <end position="401"/>
    </location>
</feature>
<name>A0A0C3DZF0_OIDMZ</name>
<dbReference type="PANTHER" id="PTHR10332:SF88">
    <property type="entry name" value="EQUILIBRATIVE NUCLEOSIDE TRANSPORTER 1, ISOFORM A"/>
    <property type="match status" value="1"/>
</dbReference>
<keyword evidence="4 8" id="KW-0812">Transmembrane</keyword>
<evidence type="ECO:0000256" key="5">
    <source>
        <dbReference type="ARBA" id="ARBA00022989"/>
    </source>
</evidence>
<evidence type="ECO:0008006" key="11">
    <source>
        <dbReference type="Google" id="ProtNLM"/>
    </source>
</evidence>
<feature type="transmembrane region" description="Helical" evidence="8">
    <location>
        <begin position="422"/>
        <end position="444"/>
    </location>
</feature>
<gene>
    <name evidence="9" type="ORF">OIDMADRAFT_151065</name>
</gene>
<evidence type="ECO:0000256" key="1">
    <source>
        <dbReference type="ARBA" id="ARBA00004141"/>
    </source>
</evidence>
<evidence type="ECO:0000256" key="2">
    <source>
        <dbReference type="ARBA" id="ARBA00007965"/>
    </source>
</evidence>
<keyword evidence="6 8" id="KW-0472">Membrane</keyword>
<accession>A0A0C3DZF0</accession>
<keyword evidence="3" id="KW-0813">Transport</keyword>
<organism evidence="9 10">
    <name type="scientific">Oidiodendron maius (strain Zn)</name>
    <dbReference type="NCBI Taxonomy" id="913774"/>
    <lineage>
        <taxon>Eukaryota</taxon>
        <taxon>Fungi</taxon>
        <taxon>Dikarya</taxon>
        <taxon>Ascomycota</taxon>
        <taxon>Pezizomycotina</taxon>
        <taxon>Leotiomycetes</taxon>
        <taxon>Leotiomycetes incertae sedis</taxon>
        <taxon>Myxotrichaceae</taxon>
        <taxon>Oidiodendron</taxon>
    </lineage>
</organism>
<keyword evidence="10" id="KW-1185">Reference proteome</keyword>
<evidence type="ECO:0000313" key="10">
    <source>
        <dbReference type="Proteomes" id="UP000054321"/>
    </source>
</evidence>
<dbReference type="GO" id="GO:0000329">
    <property type="term" value="C:fungal-type vacuole membrane"/>
    <property type="evidence" value="ECO:0007669"/>
    <property type="project" value="TreeGrafter"/>
</dbReference>
<comment type="subcellular location">
    <subcellularLocation>
        <location evidence="1">Membrane</location>
        <topology evidence="1">Multi-pass membrane protein</topology>
    </subcellularLocation>
</comment>
<dbReference type="STRING" id="913774.A0A0C3DZF0"/>
<sequence>MGQEYEPIGDEDDEHTHRPPTAPLNPSPERPFSLLEYSVFLLLGIAMLWAWNMFLAAAPYFQNRFRDNRSILTHFQSSITSVSCITNLTSVLFLSKMQSNASYPKRIILSLIINIVVFVLLTISTSYFRQISSSVYFAFTLLMVFATAVATGLCQNGTFAFAASFGRPEYIQAIMTGQGVAGVLPSISQILSVLAVPELDHWDDTASAPAGISDKDANSAFIYFLTATGISAVTLVAVLPLVLRRMRMQIVASDASTEEDMGPAKRKVVSMITLYKKLNWLPPTIFISFLVTMFFPVFTQKVLSVVPADKAPRILQPAIFIPIGFLAWNIGDLLGRLLTGLFIRFQPRPVVLFLFAVLRVGFIPLYLLCNVEGKGAVVNSDIFYIFIVQIGFGITNGLVGSSTMMSAQHYVDDTEREATGGFMALNLVAGLTAGSLLSFTVSGIS</sequence>
<dbReference type="PANTHER" id="PTHR10332">
    <property type="entry name" value="EQUILIBRATIVE NUCLEOSIDE TRANSPORTER"/>
    <property type="match status" value="1"/>
</dbReference>
<comment type="similarity">
    <text evidence="2">Belongs to the SLC29A/ENT transporter (TC 2.A.57) family.</text>
</comment>
<dbReference type="EMBL" id="KN832870">
    <property type="protein sequence ID" value="KIN07478.1"/>
    <property type="molecule type" value="Genomic_DNA"/>
</dbReference>
<evidence type="ECO:0000313" key="9">
    <source>
        <dbReference type="EMBL" id="KIN07478.1"/>
    </source>
</evidence>
<evidence type="ECO:0000256" key="4">
    <source>
        <dbReference type="ARBA" id="ARBA00022692"/>
    </source>
</evidence>
<dbReference type="FunCoup" id="A0A0C3DZF0">
    <property type="interactions" value="293"/>
</dbReference>
<feature type="transmembrane region" description="Helical" evidence="8">
    <location>
        <begin position="107"/>
        <end position="128"/>
    </location>
</feature>
<dbReference type="GO" id="GO:0034257">
    <property type="term" value="F:nicotinamide riboside transmembrane transporter activity"/>
    <property type="evidence" value="ECO:0007669"/>
    <property type="project" value="TreeGrafter"/>
</dbReference>
<dbReference type="PRINTS" id="PR01130">
    <property type="entry name" value="DERENTRNSPRT"/>
</dbReference>
<keyword evidence="5 8" id="KW-1133">Transmembrane helix</keyword>
<dbReference type="InParanoid" id="A0A0C3DZF0"/>
<evidence type="ECO:0000256" key="8">
    <source>
        <dbReference type="SAM" id="Phobius"/>
    </source>
</evidence>
<dbReference type="GO" id="GO:0015205">
    <property type="term" value="F:nucleobase transmembrane transporter activity"/>
    <property type="evidence" value="ECO:0007669"/>
    <property type="project" value="TreeGrafter"/>
</dbReference>
<dbReference type="HOGENOM" id="CLU_021611_3_0_1"/>
<feature type="transmembrane region" description="Helical" evidence="8">
    <location>
        <begin position="135"/>
        <end position="153"/>
    </location>
</feature>
<evidence type="ECO:0000256" key="7">
    <source>
        <dbReference type="SAM" id="MobiDB-lite"/>
    </source>
</evidence>
<reference evidence="9 10" key="1">
    <citation type="submission" date="2014-04" db="EMBL/GenBank/DDBJ databases">
        <authorList>
            <consortium name="DOE Joint Genome Institute"/>
            <person name="Kuo A."/>
            <person name="Martino E."/>
            <person name="Perotto S."/>
            <person name="Kohler A."/>
            <person name="Nagy L.G."/>
            <person name="Floudas D."/>
            <person name="Copeland A."/>
            <person name="Barry K.W."/>
            <person name="Cichocki N."/>
            <person name="Veneault-Fourrey C."/>
            <person name="LaButti K."/>
            <person name="Lindquist E.A."/>
            <person name="Lipzen A."/>
            <person name="Lundell T."/>
            <person name="Morin E."/>
            <person name="Murat C."/>
            <person name="Sun H."/>
            <person name="Tunlid A."/>
            <person name="Henrissat B."/>
            <person name="Grigoriev I.V."/>
            <person name="Hibbett D.S."/>
            <person name="Martin F."/>
            <person name="Nordberg H.P."/>
            <person name="Cantor M.N."/>
            <person name="Hua S.X."/>
        </authorList>
    </citation>
    <scope>NUCLEOTIDE SEQUENCE [LARGE SCALE GENOMIC DNA]</scope>
    <source>
        <strain evidence="9 10">Zn</strain>
    </source>
</reference>
<feature type="transmembrane region" description="Helical" evidence="8">
    <location>
        <begin position="318"/>
        <end position="338"/>
    </location>
</feature>
<dbReference type="OrthoDB" id="46396at2759"/>
<feature type="region of interest" description="Disordered" evidence="7">
    <location>
        <begin position="1"/>
        <end position="27"/>
    </location>
</feature>
<protein>
    <recommendedName>
        <fullName evidence="11">Major facilitator superfamily (MFS) profile domain-containing protein</fullName>
    </recommendedName>
</protein>
<feature type="transmembrane region" description="Helical" evidence="8">
    <location>
        <begin position="221"/>
        <end position="243"/>
    </location>
</feature>
<dbReference type="InterPro" id="IPR002259">
    <property type="entry name" value="Eqnu_transpt"/>
</dbReference>
<reference evidence="10" key="2">
    <citation type="submission" date="2015-01" db="EMBL/GenBank/DDBJ databases">
        <title>Evolutionary Origins and Diversification of the Mycorrhizal Mutualists.</title>
        <authorList>
            <consortium name="DOE Joint Genome Institute"/>
            <consortium name="Mycorrhizal Genomics Consortium"/>
            <person name="Kohler A."/>
            <person name="Kuo A."/>
            <person name="Nagy L.G."/>
            <person name="Floudas D."/>
            <person name="Copeland A."/>
            <person name="Barry K.W."/>
            <person name="Cichocki N."/>
            <person name="Veneault-Fourrey C."/>
            <person name="LaButti K."/>
            <person name="Lindquist E.A."/>
            <person name="Lipzen A."/>
            <person name="Lundell T."/>
            <person name="Morin E."/>
            <person name="Murat C."/>
            <person name="Riley R."/>
            <person name="Ohm R."/>
            <person name="Sun H."/>
            <person name="Tunlid A."/>
            <person name="Henrissat B."/>
            <person name="Grigoriev I.V."/>
            <person name="Hibbett D.S."/>
            <person name="Martin F."/>
        </authorList>
    </citation>
    <scope>NUCLEOTIDE SEQUENCE [LARGE SCALE GENOMIC DNA]</scope>
    <source>
        <strain evidence="10">Zn</strain>
    </source>
</reference>
<dbReference type="SUPFAM" id="SSF103473">
    <property type="entry name" value="MFS general substrate transporter"/>
    <property type="match status" value="1"/>
</dbReference>